<protein>
    <submittedName>
        <fullName evidence="2">CAP domain-containing protein</fullName>
    </submittedName>
</protein>
<gene>
    <name evidence="2" type="ORF">RE476_10785</name>
</gene>
<dbReference type="CDD" id="cd14256">
    <property type="entry name" value="Dockerin_I"/>
    <property type="match status" value="1"/>
</dbReference>
<dbReference type="PROSITE" id="PS51766">
    <property type="entry name" value="DOCKERIN"/>
    <property type="match status" value="1"/>
</dbReference>
<dbReference type="SUPFAM" id="SSF55797">
    <property type="entry name" value="PR-1-like"/>
    <property type="match status" value="1"/>
</dbReference>
<organism evidence="2 3">
    <name type="scientific">Methanolobus mangrovi</name>
    <dbReference type="NCBI Taxonomy" id="3072977"/>
    <lineage>
        <taxon>Archaea</taxon>
        <taxon>Methanobacteriati</taxon>
        <taxon>Methanobacteriota</taxon>
        <taxon>Stenosarchaea group</taxon>
        <taxon>Methanomicrobia</taxon>
        <taxon>Methanosarcinales</taxon>
        <taxon>Methanosarcinaceae</taxon>
        <taxon>Methanolobus</taxon>
    </lineage>
</organism>
<dbReference type="GO" id="GO:0004553">
    <property type="term" value="F:hydrolase activity, hydrolyzing O-glycosyl compounds"/>
    <property type="evidence" value="ECO:0007669"/>
    <property type="project" value="InterPro"/>
</dbReference>
<dbReference type="InterPro" id="IPR018247">
    <property type="entry name" value="EF_Hand_1_Ca_BS"/>
</dbReference>
<dbReference type="PANTHER" id="PTHR31157">
    <property type="entry name" value="SCP DOMAIN-CONTAINING PROTEIN"/>
    <property type="match status" value="1"/>
</dbReference>
<dbReference type="Pfam" id="PF00188">
    <property type="entry name" value="CAP"/>
    <property type="match status" value="1"/>
</dbReference>
<evidence type="ECO:0000313" key="3">
    <source>
        <dbReference type="Proteomes" id="UP001183006"/>
    </source>
</evidence>
<dbReference type="SUPFAM" id="SSF63446">
    <property type="entry name" value="Type I dockerin domain"/>
    <property type="match status" value="1"/>
</dbReference>
<dbReference type="Gene3D" id="2.60.40.4130">
    <property type="match status" value="1"/>
</dbReference>
<dbReference type="Proteomes" id="UP001183006">
    <property type="component" value="Chromosome"/>
</dbReference>
<dbReference type="EMBL" id="CP133594">
    <property type="protein sequence ID" value="WMW21850.1"/>
    <property type="molecule type" value="Genomic_DNA"/>
</dbReference>
<dbReference type="Pfam" id="PF00404">
    <property type="entry name" value="Dockerin_1"/>
    <property type="match status" value="1"/>
</dbReference>
<dbReference type="InterPro" id="IPR014044">
    <property type="entry name" value="CAP_dom"/>
</dbReference>
<dbReference type="RefSeq" id="WP_309307643.1">
    <property type="nucleotide sequence ID" value="NZ_CP133594.1"/>
</dbReference>
<dbReference type="GO" id="GO:0000272">
    <property type="term" value="P:polysaccharide catabolic process"/>
    <property type="evidence" value="ECO:0007669"/>
    <property type="project" value="InterPro"/>
</dbReference>
<sequence>MSRLMKTIIFLIILFIVQIGITSATSEYAAEEQQMLDLINGERAIYGLEPLRFNAVLNDVASEHSKEMIELDYFSHDSYDGTSFSERLANAGYDMVYVGENIALRYPPDLVAAHEGLMASPGHRANILSPNYNEIGIGIWVGEYSGYDNAAMYTQNFGWGDSTTTALQVMRLSPTDSIIESDKSARTFSIGTNVECDIIWSLKGETIKVDSDVLSSYCELVPPAGGTYQVKATASGSAQNVVTEWTWLVVEETVMLKGDANNDGLINILDFSAFAKVYNSTTTGTSKWADFNDDGMINILDFSAFAKVYNK</sequence>
<dbReference type="CDD" id="cd05379">
    <property type="entry name" value="CAP_bacterial"/>
    <property type="match status" value="1"/>
</dbReference>
<dbReference type="InterPro" id="IPR002105">
    <property type="entry name" value="Dockerin_1_rpt"/>
</dbReference>
<dbReference type="GeneID" id="84230632"/>
<reference evidence="2" key="1">
    <citation type="submission" date="2023-08" db="EMBL/GenBank/DDBJ databases">
        <title>Methanolobus mangrovi sp. nov. and Methanolobus sediminis sp. nov, two novel methylotrophic methanogens isolated from mangrove sediments in China.</title>
        <authorList>
            <person name="Zhou J."/>
        </authorList>
    </citation>
    <scope>NUCLEOTIDE SEQUENCE</scope>
    <source>
        <strain evidence="2">FTZ2</strain>
    </source>
</reference>
<dbReference type="Gene3D" id="3.40.33.10">
    <property type="entry name" value="CAP"/>
    <property type="match status" value="1"/>
</dbReference>
<dbReference type="InterPro" id="IPR016134">
    <property type="entry name" value="Dockerin_dom"/>
</dbReference>
<dbReference type="AlphaFoldDB" id="A0AA51UEV2"/>
<keyword evidence="3" id="KW-1185">Reference proteome</keyword>
<accession>A0AA51UEV2</accession>
<dbReference type="InterPro" id="IPR036439">
    <property type="entry name" value="Dockerin_dom_sf"/>
</dbReference>
<name>A0AA51UEV2_9EURY</name>
<dbReference type="PROSITE" id="PS00018">
    <property type="entry name" value="EF_HAND_1"/>
    <property type="match status" value="2"/>
</dbReference>
<proteinExistence type="predicted"/>
<dbReference type="KEGG" id="mmav:RE476_10785"/>
<dbReference type="PANTHER" id="PTHR31157:SF1">
    <property type="entry name" value="SCP DOMAIN-CONTAINING PROTEIN"/>
    <property type="match status" value="1"/>
</dbReference>
<evidence type="ECO:0000259" key="1">
    <source>
        <dbReference type="PROSITE" id="PS51766"/>
    </source>
</evidence>
<dbReference type="InterPro" id="IPR035940">
    <property type="entry name" value="CAP_sf"/>
</dbReference>
<feature type="domain" description="Dockerin" evidence="1">
    <location>
        <begin position="253"/>
        <end position="311"/>
    </location>
</feature>
<evidence type="ECO:0000313" key="2">
    <source>
        <dbReference type="EMBL" id="WMW21850.1"/>
    </source>
</evidence>